<dbReference type="GO" id="GO:0016832">
    <property type="term" value="F:aldehyde-lyase activity"/>
    <property type="evidence" value="ECO:0007669"/>
    <property type="project" value="InterPro"/>
</dbReference>
<protein>
    <submittedName>
        <fullName evidence="3">Ketose-bisphosphate aldolase</fullName>
        <ecNumber evidence="3">4.1.2.-</ecNumber>
    </submittedName>
</protein>
<name>H6LCW3_ACEWD</name>
<dbReference type="EMBL" id="CP002987">
    <property type="protein sequence ID" value="AFA49100.1"/>
    <property type="molecule type" value="Genomic_DNA"/>
</dbReference>
<dbReference type="SMART" id="SM00481">
    <property type="entry name" value="POLIIIAc"/>
    <property type="match status" value="1"/>
</dbReference>
<dbReference type="InterPro" id="IPR050246">
    <property type="entry name" value="Class_II_FBP_aldolase"/>
</dbReference>
<evidence type="ECO:0000313" key="4">
    <source>
        <dbReference type="Proteomes" id="UP000007177"/>
    </source>
</evidence>
<evidence type="ECO:0000313" key="3">
    <source>
        <dbReference type="EMBL" id="AFA49100.1"/>
    </source>
</evidence>
<dbReference type="HOGENOM" id="CLU_031873_0_0_9"/>
<reference evidence="3 4" key="2">
    <citation type="journal article" date="2012" name="PLoS ONE">
        <title>An ancient pathway combining carbon dioxide fixation with the generation and utilization of a sodium ion gradient for ATP synthesis.</title>
        <authorList>
            <person name="Poehlein A."/>
            <person name="Schmidt S."/>
            <person name="Kaster A.K."/>
            <person name="Goenrich M."/>
            <person name="Vollmers J."/>
            <person name="Thurmer A."/>
            <person name="Bertsch J."/>
            <person name="Schuchmann K."/>
            <person name="Voigt B."/>
            <person name="Hecker M."/>
            <person name="Daniel R."/>
            <person name="Thauer R.K."/>
            <person name="Gottschalk G."/>
            <person name="Muller V."/>
        </authorList>
    </citation>
    <scope>NUCLEOTIDE SEQUENCE [LARGE SCALE GENOMIC DNA]</scope>
    <source>
        <strain evidence="4">ATCC 29683 / DSM 1030 / JCM 2381 / KCTC 1655 / WB1</strain>
    </source>
</reference>
<sequence>MSYVNMKSILTDARKNRYAVGAFNIVNYLTAKAAVEGAEELNQNIILQTSVKTVKAFGVIEMMSWLKPIVEEAKVKVAIHLDHSTDVAFTKTCIDAGWSSVMYDGSKLPLLENIANTKEIVAYAQKFDVTVEGELGAIVGVEDDIYVKEGEGAHARLEDCKVFLSETKVDAFAPAIGTAHGVYKGEINLDYDLFETINSNSPCPLVLHGGTGLTDGMFYRLIDLGAAKVNISTAVKIAYCQGMKDYMEQNPKQNNPLKLDAYVKEQVKKMVQEHIRFFSLSDRKRPNYEVDLHCHTTRSDGSDTPKELIDKASSLGMCVIAMTDHDVLPADKIEVNGIMVDMTAYAKTKGVKVLPGIEFSCETQAEDVHLVVLGCDYSDDKIREMNKKIVESKIHTYRELTEVLTKKGFPITWDEVLNYGGIPRKSEDVQKKIIFNLMAEKGYVETWSDGKLLCRNNPEYSVKRQKPKAVDIIKLAHETGGICILAHPYLIDETIKIDEKKISRDEFIESLIEAGLDGIEASYTYDKTTYHGKLTKNEIIEKIKEMYTDKVAIISGGSDYHADYKKTSKNIREVGECGISYDYFKNNACLSAIAK</sequence>
<dbReference type="STRING" id="931626.Awo_c23270"/>
<dbReference type="InterPro" id="IPR004013">
    <property type="entry name" value="PHP_dom"/>
</dbReference>
<dbReference type="Proteomes" id="UP000007177">
    <property type="component" value="Chromosome"/>
</dbReference>
<evidence type="ECO:0000259" key="2">
    <source>
        <dbReference type="SMART" id="SM00481"/>
    </source>
</evidence>
<dbReference type="Gene3D" id="3.20.20.70">
    <property type="entry name" value="Aldolase class I"/>
    <property type="match status" value="1"/>
</dbReference>
<dbReference type="PANTHER" id="PTHR30304">
    <property type="entry name" value="D-TAGATOSE-1,6-BISPHOSPHATE ALDOLASE"/>
    <property type="match status" value="1"/>
</dbReference>
<dbReference type="Gene3D" id="3.20.20.140">
    <property type="entry name" value="Metal-dependent hydrolases"/>
    <property type="match status" value="1"/>
</dbReference>
<dbReference type="GO" id="GO:0008270">
    <property type="term" value="F:zinc ion binding"/>
    <property type="evidence" value="ECO:0007669"/>
    <property type="project" value="InterPro"/>
</dbReference>
<dbReference type="CDD" id="cd07438">
    <property type="entry name" value="PHP_HisPPase_AMP"/>
    <property type="match status" value="1"/>
</dbReference>
<dbReference type="Pfam" id="PF01116">
    <property type="entry name" value="F_bP_aldolase"/>
    <property type="match status" value="1"/>
</dbReference>
<dbReference type="PANTHER" id="PTHR30304:SF0">
    <property type="entry name" value="D-TAGATOSE-1,6-BISPHOSPHATE ALDOLASE SUBUNIT GATY-RELATED"/>
    <property type="match status" value="1"/>
</dbReference>
<dbReference type="AlphaFoldDB" id="H6LCW3"/>
<dbReference type="InterPro" id="IPR016195">
    <property type="entry name" value="Pol/histidinol_Pase-like"/>
</dbReference>
<dbReference type="InterPro" id="IPR000771">
    <property type="entry name" value="FBA_II"/>
</dbReference>
<dbReference type="RefSeq" id="WP_014356700.1">
    <property type="nucleotide sequence ID" value="NC_016894.1"/>
</dbReference>
<comment type="cofactor">
    <cofactor evidence="1">
        <name>Zn(2+)</name>
        <dbReference type="ChEBI" id="CHEBI:29105"/>
    </cofactor>
</comment>
<dbReference type="InterPro" id="IPR013785">
    <property type="entry name" value="Aldolase_TIM"/>
</dbReference>
<proteinExistence type="predicted"/>
<dbReference type="InterPro" id="IPR003141">
    <property type="entry name" value="Pol/His_phosphatase_N"/>
</dbReference>
<dbReference type="KEGG" id="awo:Awo_c23270"/>
<dbReference type="eggNOG" id="COG0613">
    <property type="taxonomic scope" value="Bacteria"/>
</dbReference>
<dbReference type="Gene3D" id="1.10.150.650">
    <property type="match status" value="1"/>
</dbReference>
<keyword evidence="4" id="KW-1185">Reference proteome</keyword>
<reference evidence="4" key="1">
    <citation type="submission" date="2011-07" db="EMBL/GenBank/DDBJ databases">
        <title>Complete genome sequence of Acetobacterium woodii.</title>
        <authorList>
            <person name="Poehlein A."/>
            <person name="Schmidt S."/>
            <person name="Kaster A.-K."/>
            <person name="Goenrich M."/>
            <person name="Vollmers J."/>
            <person name="Thuermer A."/>
            <person name="Gottschalk G."/>
            <person name="Thauer R.K."/>
            <person name="Daniel R."/>
            <person name="Mueller V."/>
        </authorList>
    </citation>
    <scope>NUCLEOTIDE SEQUENCE [LARGE SCALE GENOMIC DNA]</scope>
    <source>
        <strain evidence="4">ATCC 29683 / DSM 1030 / JCM 2381 / KCTC 1655 / WB1</strain>
    </source>
</reference>
<keyword evidence="3" id="KW-0456">Lyase</keyword>
<gene>
    <name evidence="3" type="ordered locus">Awo_c23270</name>
</gene>
<dbReference type="Pfam" id="PF02811">
    <property type="entry name" value="PHP"/>
    <property type="match status" value="1"/>
</dbReference>
<dbReference type="NCBIfam" id="TIGR00167">
    <property type="entry name" value="cbbA"/>
    <property type="match status" value="1"/>
</dbReference>
<dbReference type="SUPFAM" id="SSF89550">
    <property type="entry name" value="PHP domain-like"/>
    <property type="match status" value="1"/>
</dbReference>
<dbReference type="GO" id="GO:0005975">
    <property type="term" value="P:carbohydrate metabolic process"/>
    <property type="evidence" value="ECO:0007669"/>
    <property type="project" value="InterPro"/>
</dbReference>
<dbReference type="SUPFAM" id="SSF51569">
    <property type="entry name" value="Aldolase"/>
    <property type="match status" value="1"/>
</dbReference>
<dbReference type="EC" id="4.1.2.-" evidence="3"/>
<dbReference type="CDD" id="cd00947">
    <property type="entry name" value="TBP_aldolase_IIB"/>
    <property type="match status" value="1"/>
</dbReference>
<dbReference type="eggNOG" id="COG0191">
    <property type="taxonomic scope" value="Bacteria"/>
</dbReference>
<organism evidence="3 4">
    <name type="scientific">Acetobacterium woodii (strain ATCC 29683 / DSM 1030 / JCM 2381 / KCTC 1655 / WB1)</name>
    <dbReference type="NCBI Taxonomy" id="931626"/>
    <lineage>
        <taxon>Bacteria</taxon>
        <taxon>Bacillati</taxon>
        <taxon>Bacillota</taxon>
        <taxon>Clostridia</taxon>
        <taxon>Eubacteriales</taxon>
        <taxon>Eubacteriaceae</taxon>
        <taxon>Acetobacterium</taxon>
    </lineage>
</organism>
<feature type="domain" description="Polymerase/histidinol phosphatase N-terminal" evidence="2">
    <location>
        <begin position="290"/>
        <end position="363"/>
    </location>
</feature>
<accession>H6LCW3</accession>
<evidence type="ECO:0000256" key="1">
    <source>
        <dbReference type="ARBA" id="ARBA00001947"/>
    </source>
</evidence>
<dbReference type="OrthoDB" id="9804333at2"/>